<dbReference type="SUPFAM" id="SSF55961">
    <property type="entry name" value="Bet v1-like"/>
    <property type="match status" value="1"/>
</dbReference>
<dbReference type="Pfam" id="PF08327">
    <property type="entry name" value="AHSA1"/>
    <property type="match status" value="1"/>
</dbReference>
<dbReference type="Gene3D" id="3.30.530.20">
    <property type="match status" value="1"/>
</dbReference>
<proteinExistence type="inferred from homology"/>
<dbReference type="AlphaFoldDB" id="A0A918S6Z0"/>
<dbReference type="InterPro" id="IPR013538">
    <property type="entry name" value="ASHA1/2-like_C"/>
</dbReference>
<evidence type="ECO:0000256" key="1">
    <source>
        <dbReference type="ARBA" id="ARBA00006817"/>
    </source>
</evidence>
<comment type="caution">
    <text evidence="3">The sequence shown here is derived from an EMBL/GenBank/DDBJ whole genome shotgun (WGS) entry which is preliminary data.</text>
</comment>
<dbReference type="InterPro" id="IPR023393">
    <property type="entry name" value="START-like_dom_sf"/>
</dbReference>
<name>A0A918S6Z0_9FLAO</name>
<organism evidence="3 4">
    <name type="scientific">Salinimicrobium marinum</name>
    <dbReference type="NCBI Taxonomy" id="680283"/>
    <lineage>
        <taxon>Bacteria</taxon>
        <taxon>Pseudomonadati</taxon>
        <taxon>Bacteroidota</taxon>
        <taxon>Flavobacteriia</taxon>
        <taxon>Flavobacteriales</taxon>
        <taxon>Flavobacteriaceae</taxon>
        <taxon>Salinimicrobium</taxon>
    </lineage>
</organism>
<keyword evidence="4" id="KW-1185">Reference proteome</keyword>
<accession>A0A918S6Z0</accession>
<evidence type="ECO:0000313" key="3">
    <source>
        <dbReference type="EMBL" id="GHA24630.1"/>
    </source>
</evidence>
<sequence>MMKELQIKTALQISRHPKDVFEAIVDPEQMSNYFISESSGRMEEGKALEWKFPEFEEWAAIKVVEITPGEYISFQWEGAKDTTLLVEMTLLEMSENSTLLKITEGNMQNTDAGIKWLAQNTEGWANFLASLKAYLEYDINLRKGAFDFLKQK</sequence>
<feature type="domain" description="Activator of Hsp90 ATPase homologue 1/2-like C-terminal" evidence="2">
    <location>
        <begin position="17"/>
        <end position="136"/>
    </location>
</feature>
<comment type="similarity">
    <text evidence="1">Belongs to the AHA1 family.</text>
</comment>
<dbReference type="EMBL" id="BMXB01000001">
    <property type="protein sequence ID" value="GHA24630.1"/>
    <property type="molecule type" value="Genomic_DNA"/>
</dbReference>
<dbReference type="Proteomes" id="UP000610456">
    <property type="component" value="Unassembled WGS sequence"/>
</dbReference>
<evidence type="ECO:0000313" key="4">
    <source>
        <dbReference type="Proteomes" id="UP000610456"/>
    </source>
</evidence>
<reference evidence="3" key="2">
    <citation type="submission" date="2020-09" db="EMBL/GenBank/DDBJ databases">
        <authorList>
            <person name="Sun Q."/>
            <person name="Kim S."/>
        </authorList>
    </citation>
    <scope>NUCLEOTIDE SEQUENCE</scope>
    <source>
        <strain evidence="3">KCTC 12719</strain>
    </source>
</reference>
<evidence type="ECO:0000259" key="2">
    <source>
        <dbReference type="Pfam" id="PF08327"/>
    </source>
</evidence>
<reference evidence="3" key="1">
    <citation type="journal article" date="2014" name="Int. J. Syst. Evol. Microbiol.">
        <title>Complete genome sequence of Corynebacterium casei LMG S-19264T (=DSM 44701T), isolated from a smear-ripened cheese.</title>
        <authorList>
            <consortium name="US DOE Joint Genome Institute (JGI-PGF)"/>
            <person name="Walter F."/>
            <person name="Albersmeier A."/>
            <person name="Kalinowski J."/>
            <person name="Ruckert C."/>
        </authorList>
    </citation>
    <scope>NUCLEOTIDE SEQUENCE</scope>
    <source>
        <strain evidence="3">KCTC 12719</strain>
    </source>
</reference>
<protein>
    <submittedName>
        <fullName evidence="3">ATPase</fullName>
    </submittedName>
</protein>
<gene>
    <name evidence="3" type="ORF">GCM10007103_02330</name>
</gene>